<protein>
    <recommendedName>
        <fullName evidence="4">Solute-binding protein family 3/N-terminal domain-containing protein</fullName>
    </recommendedName>
</protein>
<evidence type="ECO:0008006" key="4">
    <source>
        <dbReference type="Google" id="ProtNLM"/>
    </source>
</evidence>
<proteinExistence type="predicted"/>
<organism evidence="2 3">
    <name type="scientific">Shewanella mangrovi</name>
    <dbReference type="NCBI Taxonomy" id="1515746"/>
    <lineage>
        <taxon>Bacteria</taxon>
        <taxon>Pseudomonadati</taxon>
        <taxon>Pseudomonadota</taxon>
        <taxon>Gammaproteobacteria</taxon>
        <taxon>Alteromonadales</taxon>
        <taxon>Shewanellaceae</taxon>
        <taxon>Shewanella</taxon>
    </lineage>
</organism>
<evidence type="ECO:0000313" key="3">
    <source>
        <dbReference type="Proteomes" id="UP000029264"/>
    </source>
</evidence>
<feature type="chain" id="PRO_5001900530" description="Solute-binding protein family 3/N-terminal domain-containing protein" evidence="1">
    <location>
        <begin position="21"/>
        <end position="284"/>
    </location>
</feature>
<accession>A0A094JCL7</accession>
<evidence type="ECO:0000313" key="2">
    <source>
        <dbReference type="EMBL" id="KFZ37665.1"/>
    </source>
</evidence>
<dbReference type="EMBL" id="JPEO01000005">
    <property type="protein sequence ID" value="KFZ37665.1"/>
    <property type="molecule type" value="Genomic_DNA"/>
</dbReference>
<comment type="caution">
    <text evidence="2">The sequence shown here is derived from an EMBL/GenBank/DDBJ whole genome shotgun (WGS) entry which is preliminary data.</text>
</comment>
<gene>
    <name evidence="2" type="ORF">HR45_09595</name>
</gene>
<keyword evidence="1" id="KW-0732">Signal</keyword>
<name>A0A094JCL7_9GAMM</name>
<reference evidence="2 3" key="1">
    <citation type="submission" date="2014-06" db="EMBL/GenBank/DDBJ databases">
        <title>Shewanella sp. YQH10.</title>
        <authorList>
            <person name="Liu Y."/>
            <person name="Zeng R."/>
        </authorList>
    </citation>
    <scope>NUCLEOTIDE SEQUENCE [LARGE SCALE GENOMIC DNA]</scope>
    <source>
        <strain evidence="2 3">YQH10</strain>
    </source>
</reference>
<keyword evidence="3" id="KW-1185">Reference proteome</keyword>
<dbReference type="Proteomes" id="UP000029264">
    <property type="component" value="Unassembled WGS sequence"/>
</dbReference>
<sequence>MLRSLTLSLAILLCCSSVFAREIRYPNVDSLGESALGYAVLKLALSKVDGDFHVALDRRNASAKRILMMLEQGQIDVVDGGFSIRTMTRFQPIYLPLDMGLTGWRLMVIHKDLASQLAKVNTLAELRTFTMGQGVSWYDADILRHAGFTVSTAPSVLSLLRMARMKRFDLLPLEAPAVYRFLDRLGEHDQQLTVDKHLVLIYPFGRFFSVRRDDTQLKQALEQGMEAALDDGSLLALLKTHPLSRDAFERADLEHRVQIRIDTPNLTEGFKAIPDKWWYRPNVH</sequence>
<dbReference type="eggNOG" id="COG0834">
    <property type="taxonomic scope" value="Bacteria"/>
</dbReference>
<dbReference type="Gene3D" id="3.40.190.10">
    <property type="entry name" value="Periplasmic binding protein-like II"/>
    <property type="match status" value="2"/>
</dbReference>
<feature type="signal peptide" evidence="1">
    <location>
        <begin position="1"/>
        <end position="20"/>
    </location>
</feature>
<dbReference type="AlphaFoldDB" id="A0A094JCL7"/>
<dbReference type="SUPFAM" id="SSF53850">
    <property type="entry name" value="Periplasmic binding protein-like II"/>
    <property type="match status" value="1"/>
</dbReference>
<evidence type="ECO:0000256" key="1">
    <source>
        <dbReference type="SAM" id="SignalP"/>
    </source>
</evidence>
<dbReference type="RefSeq" id="WP_037442230.1">
    <property type="nucleotide sequence ID" value="NZ_JPEO01000005.1"/>
</dbReference>
<dbReference type="OrthoDB" id="547680at2"/>
<dbReference type="STRING" id="1515746.HR45_09595"/>